<name>A0A0Q9X0Z2_DROWI</name>
<gene>
    <name evidence="1" type="primary">Dwil\GK26943</name>
    <name evidence="1" type="ORF">Dwil_GK26943</name>
</gene>
<protein>
    <recommendedName>
        <fullName evidence="3">Lipocalin/cytosolic fatty-acid binding domain-containing protein</fullName>
    </recommendedName>
</protein>
<reference evidence="1 2" key="1">
    <citation type="journal article" date="2007" name="Nature">
        <title>Evolution of genes and genomes on the Drosophila phylogeny.</title>
        <authorList>
            <consortium name="Drosophila 12 Genomes Consortium"/>
            <person name="Clark A.G."/>
            <person name="Eisen M.B."/>
            <person name="Smith D.R."/>
            <person name="Bergman C.M."/>
            <person name="Oliver B."/>
            <person name="Markow T.A."/>
            <person name="Kaufman T.C."/>
            <person name="Kellis M."/>
            <person name="Gelbart W."/>
            <person name="Iyer V.N."/>
            <person name="Pollard D.A."/>
            <person name="Sackton T.B."/>
            <person name="Larracuente A.M."/>
            <person name="Singh N.D."/>
            <person name="Abad J.P."/>
            <person name="Abt D.N."/>
            <person name="Adryan B."/>
            <person name="Aguade M."/>
            <person name="Akashi H."/>
            <person name="Anderson W.W."/>
            <person name="Aquadro C.F."/>
            <person name="Ardell D.H."/>
            <person name="Arguello R."/>
            <person name="Artieri C.G."/>
            <person name="Barbash D.A."/>
            <person name="Barker D."/>
            <person name="Barsanti P."/>
            <person name="Batterham P."/>
            <person name="Batzoglou S."/>
            <person name="Begun D."/>
            <person name="Bhutkar A."/>
            <person name="Blanco E."/>
            <person name="Bosak S.A."/>
            <person name="Bradley R.K."/>
            <person name="Brand A.D."/>
            <person name="Brent M.R."/>
            <person name="Brooks A.N."/>
            <person name="Brown R.H."/>
            <person name="Butlin R.K."/>
            <person name="Caggese C."/>
            <person name="Calvi B.R."/>
            <person name="Bernardo de Carvalho A."/>
            <person name="Caspi A."/>
            <person name="Castrezana S."/>
            <person name="Celniker S.E."/>
            <person name="Chang J.L."/>
            <person name="Chapple C."/>
            <person name="Chatterji S."/>
            <person name="Chinwalla A."/>
            <person name="Civetta A."/>
            <person name="Clifton S.W."/>
            <person name="Comeron J.M."/>
            <person name="Costello J.C."/>
            <person name="Coyne J.A."/>
            <person name="Daub J."/>
            <person name="David R.G."/>
            <person name="Delcher A.L."/>
            <person name="Delehaunty K."/>
            <person name="Do C.B."/>
            <person name="Ebling H."/>
            <person name="Edwards K."/>
            <person name="Eickbush T."/>
            <person name="Evans J.D."/>
            <person name="Filipski A."/>
            <person name="Findeiss S."/>
            <person name="Freyhult E."/>
            <person name="Fulton L."/>
            <person name="Fulton R."/>
            <person name="Garcia A.C."/>
            <person name="Gardiner A."/>
            <person name="Garfield D.A."/>
            <person name="Garvin B.E."/>
            <person name="Gibson G."/>
            <person name="Gilbert D."/>
            <person name="Gnerre S."/>
            <person name="Godfrey J."/>
            <person name="Good R."/>
            <person name="Gotea V."/>
            <person name="Gravely B."/>
            <person name="Greenberg A.J."/>
            <person name="Griffiths-Jones S."/>
            <person name="Gross S."/>
            <person name="Guigo R."/>
            <person name="Gustafson E.A."/>
            <person name="Haerty W."/>
            <person name="Hahn M.W."/>
            <person name="Halligan D.L."/>
            <person name="Halpern A.L."/>
            <person name="Halter G.M."/>
            <person name="Han M.V."/>
            <person name="Heger A."/>
            <person name="Hillier L."/>
            <person name="Hinrichs A.S."/>
            <person name="Holmes I."/>
            <person name="Hoskins R.A."/>
            <person name="Hubisz M.J."/>
            <person name="Hultmark D."/>
            <person name="Huntley M.A."/>
            <person name="Jaffe D.B."/>
            <person name="Jagadeeshan S."/>
            <person name="Jeck W.R."/>
            <person name="Johnson J."/>
            <person name="Jones C.D."/>
            <person name="Jordan W.C."/>
            <person name="Karpen G.H."/>
            <person name="Kataoka E."/>
            <person name="Keightley P.D."/>
            <person name="Kheradpour P."/>
            <person name="Kirkness E.F."/>
            <person name="Koerich L.B."/>
            <person name="Kristiansen K."/>
            <person name="Kudrna D."/>
            <person name="Kulathinal R.J."/>
            <person name="Kumar S."/>
            <person name="Kwok R."/>
            <person name="Lander E."/>
            <person name="Langley C.H."/>
            <person name="Lapoint R."/>
            <person name="Lazzaro B.P."/>
            <person name="Lee S.J."/>
            <person name="Levesque L."/>
            <person name="Li R."/>
            <person name="Lin C.F."/>
            <person name="Lin M.F."/>
            <person name="Lindblad-Toh K."/>
            <person name="Llopart A."/>
            <person name="Long M."/>
            <person name="Low L."/>
            <person name="Lozovsky E."/>
            <person name="Lu J."/>
            <person name="Luo M."/>
            <person name="Machado C.A."/>
            <person name="Makalowski W."/>
            <person name="Marzo M."/>
            <person name="Matsuda M."/>
            <person name="Matzkin L."/>
            <person name="McAllister B."/>
            <person name="McBride C.S."/>
            <person name="McKernan B."/>
            <person name="McKernan K."/>
            <person name="Mendez-Lago M."/>
            <person name="Minx P."/>
            <person name="Mollenhauer M.U."/>
            <person name="Montooth K."/>
            <person name="Mount S.M."/>
            <person name="Mu X."/>
            <person name="Myers E."/>
            <person name="Negre B."/>
            <person name="Newfeld S."/>
            <person name="Nielsen R."/>
            <person name="Noor M.A."/>
            <person name="O'Grady P."/>
            <person name="Pachter L."/>
            <person name="Papaceit M."/>
            <person name="Parisi M.J."/>
            <person name="Parisi M."/>
            <person name="Parts L."/>
            <person name="Pedersen J.S."/>
            <person name="Pesole G."/>
            <person name="Phillippy A.M."/>
            <person name="Ponting C.P."/>
            <person name="Pop M."/>
            <person name="Porcelli D."/>
            <person name="Powell J.R."/>
            <person name="Prohaska S."/>
            <person name="Pruitt K."/>
            <person name="Puig M."/>
            <person name="Quesneville H."/>
            <person name="Ram K.R."/>
            <person name="Rand D."/>
            <person name="Rasmussen M.D."/>
            <person name="Reed L.K."/>
            <person name="Reenan R."/>
            <person name="Reily A."/>
            <person name="Remington K.A."/>
            <person name="Rieger T.T."/>
            <person name="Ritchie M.G."/>
            <person name="Robin C."/>
            <person name="Rogers Y.H."/>
            <person name="Rohde C."/>
            <person name="Rozas J."/>
            <person name="Rubenfield M.J."/>
            <person name="Ruiz A."/>
            <person name="Russo S."/>
            <person name="Salzberg S.L."/>
            <person name="Sanchez-Gracia A."/>
            <person name="Saranga D.J."/>
            <person name="Sato H."/>
            <person name="Schaeffer S.W."/>
            <person name="Schatz M.C."/>
            <person name="Schlenke T."/>
            <person name="Schwartz R."/>
            <person name="Segarra C."/>
            <person name="Singh R.S."/>
            <person name="Sirot L."/>
            <person name="Sirota M."/>
            <person name="Sisneros N.B."/>
            <person name="Smith C.D."/>
            <person name="Smith T.F."/>
            <person name="Spieth J."/>
            <person name="Stage D.E."/>
            <person name="Stark A."/>
            <person name="Stephan W."/>
            <person name="Strausberg R.L."/>
            <person name="Strempel S."/>
            <person name="Sturgill D."/>
            <person name="Sutton G."/>
            <person name="Sutton G.G."/>
            <person name="Tao W."/>
            <person name="Teichmann S."/>
            <person name="Tobari Y.N."/>
            <person name="Tomimura Y."/>
            <person name="Tsolas J.M."/>
            <person name="Valente V.L."/>
            <person name="Venter E."/>
            <person name="Venter J.C."/>
            <person name="Vicario S."/>
            <person name="Vieira F.G."/>
            <person name="Vilella A.J."/>
            <person name="Villasante A."/>
            <person name="Walenz B."/>
            <person name="Wang J."/>
            <person name="Wasserman M."/>
            <person name="Watts T."/>
            <person name="Wilson D."/>
            <person name="Wilson R.K."/>
            <person name="Wing R.A."/>
            <person name="Wolfner M.F."/>
            <person name="Wong A."/>
            <person name="Wong G.K."/>
            <person name="Wu C.I."/>
            <person name="Wu G."/>
            <person name="Yamamoto D."/>
            <person name="Yang H.P."/>
            <person name="Yang S.P."/>
            <person name="Yorke J.A."/>
            <person name="Yoshida K."/>
            <person name="Zdobnov E."/>
            <person name="Zhang P."/>
            <person name="Zhang Y."/>
            <person name="Zimin A.V."/>
            <person name="Baldwin J."/>
            <person name="Abdouelleil A."/>
            <person name="Abdulkadir J."/>
            <person name="Abebe A."/>
            <person name="Abera B."/>
            <person name="Abreu J."/>
            <person name="Acer S.C."/>
            <person name="Aftuck L."/>
            <person name="Alexander A."/>
            <person name="An P."/>
            <person name="Anderson E."/>
            <person name="Anderson S."/>
            <person name="Arachi H."/>
            <person name="Azer M."/>
            <person name="Bachantsang P."/>
            <person name="Barry A."/>
            <person name="Bayul T."/>
            <person name="Berlin A."/>
            <person name="Bessette D."/>
            <person name="Bloom T."/>
            <person name="Blye J."/>
            <person name="Boguslavskiy L."/>
            <person name="Bonnet C."/>
            <person name="Boukhgalter B."/>
            <person name="Bourzgui I."/>
            <person name="Brown A."/>
            <person name="Cahill P."/>
            <person name="Channer S."/>
            <person name="Cheshatsang Y."/>
            <person name="Chuda L."/>
            <person name="Citroen M."/>
            <person name="Collymore A."/>
            <person name="Cooke P."/>
            <person name="Costello M."/>
            <person name="D'Aco K."/>
            <person name="Daza R."/>
            <person name="De Haan G."/>
            <person name="DeGray S."/>
            <person name="DeMaso C."/>
            <person name="Dhargay N."/>
            <person name="Dooley K."/>
            <person name="Dooley E."/>
            <person name="Doricent M."/>
            <person name="Dorje P."/>
            <person name="Dorjee K."/>
            <person name="Dupes A."/>
            <person name="Elong R."/>
            <person name="Falk J."/>
            <person name="Farina A."/>
            <person name="Faro S."/>
            <person name="Ferguson D."/>
            <person name="Fisher S."/>
            <person name="Foley C.D."/>
            <person name="Franke A."/>
            <person name="Friedrich D."/>
            <person name="Gadbois L."/>
            <person name="Gearin G."/>
            <person name="Gearin C.R."/>
            <person name="Giannoukos G."/>
            <person name="Goode T."/>
            <person name="Graham J."/>
            <person name="Grandbois E."/>
            <person name="Grewal S."/>
            <person name="Gyaltsen K."/>
            <person name="Hafez N."/>
            <person name="Hagos B."/>
            <person name="Hall J."/>
            <person name="Henson C."/>
            <person name="Hollinger A."/>
            <person name="Honan T."/>
            <person name="Huard M.D."/>
            <person name="Hughes L."/>
            <person name="Hurhula B."/>
            <person name="Husby M.E."/>
            <person name="Kamat A."/>
            <person name="Kanga B."/>
            <person name="Kashin S."/>
            <person name="Khazanovich D."/>
            <person name="Kisner P."/>
            <person name="Lance K."/>
            <person name="Lara M."/>
            <person name="Lee W."/>
            <person name="Lennon N."/>
            <person name="Letendre F."/>
            <person name="LeVine R."/>
            <person name="Lipovsky A."/>
            <person name="Liu X."/>
            <person name="Liu J."/>
            <person name="Liu S."/>
            <person name="Lokyitsang T."/>
            <person name="Lokyitsang Y."/>
            <person name="Lubonja R."/>
            <person name="Lui A."/>
            <person name="MacDonald P."/>
            <person name="Magnisalis V."/>
            <person name="Maru K."/>
            <person name="Matthews C."/>
            <person name="McCusker W."/>
            <person name="McDonough S."/>
            <person name="Mehta T."/>
            <person name="Meldrim J."/>
            <person name="Meneus L."/>
            <person name="Mihai O."/>
            <person name="Mihalev A."/>
            <person name="Mihova T."/>
            <person name="Mittelman R."/>
            <person name="Mlenga V."/>
            <person name="Montmayeur A."/>
            <person name="Mulrain L."/>
            <person name="Navidi A."/>
            <person name="Naylor J."/>
            <person name="Negash T."/>
            <person name="Nguyen T."/>
            <person name="Nguyen N."/>
            <person name="Nicol R."/>
            <person name="Norbu C."/>
            <person name="Norbu N."/>
            <person name="Novod N."/>
            <person name="O'Neill B."/>
            <person name="Osman S."/>
            <person name="Markiewicz E."/>
            <person name="Oyono O.L."/>
            <person name="Patti C."/>
            <person name="Phunkhang P."/>
            <person name="Pierre F."/>
            <person name="Priest M."/>
            <person name="Raghuraman S."/>
            <person name="Rege F."/>
            <person name="Reyes R."/>
            <person name="Rise C."/>
            <person name="Rogov P."/>
            <person name="Ross K."/>
            <person name="Ryan E."/>
            <person name="Settipalli S."/>
            <person name="Shea T."/>
            <person name="Sherpa N."/>
            <person name="Shi L."/>
            <person name="Shih D."/>
            <person name="Sparrow T."/>
            <person name="Spaulding J."/>
            <person name="Stalker J."/>
            <person name="Stange-Thomann N."/>
            <person name="Stavropoulos S."/>
            <person name="Stone C."/>
            <person name="Strader C."/>
            <person name="Tesfaye S."/>
            <person name="Thomson T."/>
            <person name="Thoulutsang Y."/>
            <person name="Thoulutsang D."/>
            <person name="Topham K."/>
            <person name="Topping I."/>
            <person name="Tsamla T."/>
            <person name="Vassiliev H."/>
            <person name="Vo A."/>
            <person name="Wangchuk T."/>
            <person name="Wangdi T."/>
            <person name="Weiand M."/>
            <person name="Wilkinson J."/>
            <person name="Wilson A."/>
            <person name="Yadav S."/>
            <person name="Young G."/>
            <person name="Yu Q."/>
            <person name="Zembek L."/>
            <person name="Zhong D."/>
            <person name="Zimmer A."/>
            <person name="Zwirko Z."/>
            <person name="Jaffe D.B."/>
            <person name="Alvarez P."/>
            <person name="Brockman W."/>
            <person name="Butler J."/>
            <person name="Chin C."/>
            <person name="Gnerre S."/>
            <person name="Grabherr M."/>
            <person name="Kleber M."/>
            <person name="Mauceli E."/>
            <person name="MacCallum I."/>
        </authorList>
    </citation>
    <scope>NUCLEOTIDE SEQUENCE [LARGE SCALE GENOMIC DNA]</scope>
    <source>
        <strain evidence="2">Tucson 14030-0811.24</strain>
    </source>
</reference>
<dbReference type="EMBL" id="CH963857">
    <property type="protein sequence ID" value="KRF98395.1"/>
    <property type="molecule type" value="Genomic_DNA"/>
</dbReference>
<dbReference type="InParanoid" id="A0A0Q9X0Z2"/>
<dbReference type="KEGG" id="dwi:26528945"/>
<dbReference type="Proteomes" id="UP000007798">
    <property type="component" value="Unassembled WGS sequence"/>
</dbReference>
<keyword evidence="2" id="KW-1185">Reference proteome</keyword>
<dbReference type="SUPFAM" id="SSF50814">
    <property type="entry name" value="Lipocalins"/>
    <property type="match status" value="1"/>
</dbReference>
<dbReference type="SMR" id="A0A0Q9X0Z2"/>
<dbReference type="OrthoDB" id="7864577at2759"/>
<proteinExistence type="predicted"/>
<organism evidence="1 2">
    <name type="scientific">Drosophila willistoni</name>
    <name type="common">Fruit fly</name>
    <dbReference type="NCBI Taxonomy" id="7260"/>
    <lineage>
        <taxon>Eukaryota</taxon>
        <taxon>Metazoa</taxon>
        <taxon>Ecdysozoa</taxon>
        <taxon>Arthropoda</taxon>
        <taxon>Hexapoda</taxon>
        <taxon>Insecta</taxon>
        <taxon>Pterygota</taxon>
        <taxon>Neoptera</taxon>
        <taxon>Endopterygota</taxon>
        <taxon>Diptera</taxon>
        <taxon>Brachycera</taxon>
        <taxon>Muscomorpha</taxon>
        <taxon>Ephydroidea</taxon>
        <taxon>Drosophilidae</taxon>
        <taxon>Drosophila</taxon>
        <taxon>Sophophora</taxon>
    </lineage>
</organism>
<evidence type="ECO:0008006" key="3">
    <source>
        <dbReference type="Google" id="ProtNLM"/>
    </source>
</evidence>
<dbReference type="AlphaFoldDB" id="A0A0Q9X0Z2"/>
<evidence type="ECO:0000313" key="1">
    <source>
        <dbReference type="EMBL" id="KRF98395.1"/>
    </source>
</evidence>
<dbReference type="InterPro" id="IPR012674">
    <property type="entry name" value="Calycin"/>
</dbReference>
<dbReference type="Gene3D" id="2.40.128.20">
    <property type="match status" value="1"/>
</dbReference>
<sequence length="143" mass="17153">MIPLRNISKERLLGVWYAYATTPLDILQYQRRCTSYNVMNNPYFNTNILYTDYNHLCITYSCLLNKNTGLHDIKLRILTRTRIPMAKTLRTISDFLSKIRFPITDLDWLKTEAFCFEWYQLNFELYPRPGRFQAPWGIDPIRD</sequence>
<accession>A0A0Q9X0Z2</accession>
<evidence type="ECO:0000313" key="2">
    <source>
        <dbReference type="Proteomes" id="UP000007798"/>
    </source>
</evidence>